<sequence length="210" mass="23015">MVISKDGSQAQRFLAVDVYQMSLVEPETKRLGWGVVKFAGLLQDMQVSGVEDDSRALNIVIHKPSSNPHAKPLPILQANFIFADHIRCIIAKQRLAKGRIQARRMKMQRIAALLDLPVQPSATEVLGFGQTATASPSGLPFRFYEQSRRAPNDPTANRSVFASVDKVPASKKSDNVPPCRHRLEVLCRIATLQVAAGKSPVLAFISYGAL</sequence>
<dbReference type="EMBL" id="JAHRIP010067507">
    <property type="protein sequence ID" value="MEQ2307626.1"/>
    <property type="molecule type" value="Genomic_DNA"/>
</dbReference>
<dbReference type="InterPro" id="IPR039272">
    <property type="entry name" value="CLEC16A/TT9"/>
</dbReference>
<dbReference type="InterPro" id="IPR045820">
    <property type="entry name" value="CLEC16A/TT9_C"/>
</dbReference>
<dbReference type="PANTHER" id="PTHR21481:SF0">
    <property type="entry name" value="PROTEIN CLEC16A"/>
    <property type="match status" value="1"/>
</dbReference>
<gene>
    <name evidence="2" type="primary">CLEC16A_3</name>
    <name evidence="2" type="ORF">AMECASPLE_020232</name>
</gene>
<accession>A0ABV0ZNN7</accession>
<name>A0ABV0ZNN7_9TELE</name>
<proteinExistence type="predicted"/>
<protein>
    <submittedName>
        <fullName evidence="2">Protein CL16A</fullName>
    </submittedName>
</protein>
<evidence type="ECO:0000313" key="2">
    <source>
        <dbReference type="EMBL" id="MEQ2307626.1"/>
    </source>
</evidence>
<dbReference type="PANTHER" id="PTHR21481">
    <property type="entry name" value="PROTEIN CLEC16A"/>
    <property type="match status" value="1"/>
</dbReference>
<keyword evidence="3" id="KW-1185">Reference proteome</keyword>
<dbReference type="Pfam" id="PF19439">
    <property type="entry name" value="CLEC16A_C"/>
    <property type="match status" value="1"/>
</dbReference>
<organism evidence="2 3">
    <name type="scientific">Ameca splendens</name>
    <dbReference type="NCBI Taxonomy" id="208324"/>
    <lineage>
        <taxon>Eukaryota</taxon>
        <taxon>Metazoa</taxon>
        <taxon>Chordata</taxon>
        <taxon>Craniata</taxon>
        <taxon>Vertebrata</taxon>
        <taxon>Euteleostomi</taxon>
        <taxon>Actinopterygii</taxon>
        <taxon>Neopterygii</taxon>
        <taxon>Teleostei</taxon>
        <taxon>Neoteleostei</taxon>
        <taxon>Acanthomorphata</taxon>
        <taxon>Ovalentaria</taxon>
        <taxon>Atherinomorphae</taxon>
        <taxon>Cyprinodontiformes</taxon>
        <taxon>Goodeidae</taxon>
        <taxon>Ameca</taxon>
    </lineage>
</organism>
<reference evidence="2 3" key="1">
    <citation type="submission" date="2021-06" db="EMBL/GenBank/DDBJ databases">
        <authorList>
            <person name="Palmer J.M."/>
        </authorList>
    </citation>
    <scope>NUCLEOTIDE SEQUENCE [LARGE SCALE GENOMIC DNA]</scope>
    <source>
        <strain evidence="2 3">AS_MEX2019</strain>
        <tissue evidence="2">Muscle</tissue>
    </source>
</reference>
<feature type="domain" description="CLEC16A/TT9 C-terminal" evidence="1">
    <location>
        <begin position="1"/>
        <end position="174"/>
    </location>
</feature>
<evidence type="ECO:0000259" key="1">
    <source>
        <dbReference type="Pfam" id="PF19439"/>
    </source>
</evidence>
<evidence type="ECO:0000313" key="3">
    <source>
        <dbReference type="Proteomes" id="UP001469553"/>
    </source>
</evidence>
<comment type="caution">
    <text evidence="2">The sequence shown here is derived from an EMBL/GenBank/DDBJ whole genome shotgun (WGS) entry which is preliminary data.</text>
</comment>
<dbReference type="Proteomes" id="UP001469553">
    <property type="component" value="Unassembled WGS sequence"/>
</dbReference>